<dbReference type="AlphaFoldDB" id="A0A1G1XT19"/>
<dbReference type="Proteomes" id="UP000176260">
    <property type="component" value="Unassembled WGS sequence"/>
</dbReference>
<sequence length="174" mass="19281">MAKLSLLAKLALIAVTVSIVDIFLFIAIFQPNYKIKLNGQENSDTGNINLRDKNANQINSELLLNVQINATANKSIYSSYEQVILNIELFSNQDLRDVLVEATGITSRLNRDYFKQNKSVDLQKQSAQKISFSQTLPSCNSCSGLSAGNYTITITADYQGKILATKNINLTIKQ</sequence>
<keyword evidence="1" id="KW-1133">Transmembrane helix</keyword>
<organism evidence="2 3">
    <name type="scientific">Candidatus Buchananbacteria bacterium RBG_13_39_9</name>
    <dbReference type="NCBI Taxonomy" id="1797531"/>
    <lineage>
        <taxon>Bacteria</taxon>
        <taxon>Candidatus Buchananiibacteriota</taxon>
    </lineage>
</organism>
<feature type="transmembrane region" description="Helical" evidence="1">
    <location>
        <begin position="6"/>
        <end position="29"/>
    </location>
</feature>
<accession>A0A1G1XT19</accession>
<protein>
    <submittedName>
        <fullName evidence="2">Uncharacterized protein</fullName>
    </submittedName>
</protein>
<keyword evidence="1" id="KW-0472">Membrane</keyword>
<evidence type="ECO:0000313" key="2">
    <source>
        <dbReference type="EMBL" id="OGY42457.1"/>
    </source>
</evidence>
<gene>
    <name evidence="2" type="ORF">A2Y67_00265</name>
</gene>
<name>A0A1G1XT19_9BACT</name>
<proteinExistence type="predicted"/>
<reference evidence="2 3" key="1">
    <citation type="journal article" date="2016" name="Nat. Commun.">
        <title>Thousands of microbial genomes shed light on interconnected biogeochemical processes in an aquifer system.</title>
        <authorList>
            <person name="Anantharaman K."/>
            <person name="Brown C.T."/>
            <person name="Hug L.A."/>
            <person name="Sharon I."/>
            <person name="Castelle C.J."/>
            <person name="Probst A.J."/>
            <person name="Thomas B.C."/>
            <person name="Singh A."/>
            <person name="Wilkins M.J."/>
            <person name="Karaoz U."/>
            <person name="Brodie E.L."/>
            <person name="Williams K.H."/>
            <person name="Hubbard S.S."/>
            <person name="Banfield J.F."/>
        </authorList>
    </citation>
    <scope>NUCLEOTIDE SEQUENCE [LARGE SCALE GENOMIC DNA]</scope>
</reference>
<comment type="caution">
    <text evidence="2">The sequence shown here is derived from an EMBL/GenBank/DDBJ whole genome shotgun (WGS) entry which is preliminary data.</text>
</comment>
<keyword evidence="1" id="KW-0812">Transmembrane</keyword>
<evidence type="ECO:0000313" key="3">
    <source>
        <dbReference type="Proteomes" id="UP000176260"/>
    </source>
</evidence>
<dbReference type="EMBL" id="MHIA01000013">
    <property type="protein sequence ID" value="OGY42457.1"/>
    <property type="molecule type" value="Genomic_DNA"/>
</dbReference>
<evidence type="ECO:0000256" key="1">
    <source>
        <dbReference type="SAM" id="Phobius"/>
    </source>
</evidence>